<evidence type="ECO:0000256" key="1">
    <source>
        <dbReference type="ARBA" id="ARBA00007970"/>
    </source>
</evidence>
<dbReference type="EC" id="2.6.1.9" evidence="6"/>
<gene>
    <name evidence="6" type="ORF">MEG1DRAFT_03111</name>
</gene>
<keyword evidence="3 6" id="KW-0808">Transferase</keyword>
<proteinExistence type="inferred from homology"/>
<dbReference type="GO" id="GO:0004400">
    <property type="term" value="F:histidinol-phosphate transaminase activity"/>
    <property type="evidence" value="ECO:0007669"/>
    <property type="project" value="UniProtKB-EC"/>
</dbReference>
<name>A0A081RUE0_PHOTE</name>
<dbReference type="Gene3D" id="3.40.640.10">
    <property type="entry name" value="Type I PLP-dependent aspartate aminotransferase-like (Major domain)"/>
    <property type="match status" value="1"/>
</dbReference>
<dbReference type="GO" id="GO:0030170">
    <property type="term" value="F:pyridoxal phosphate binding"/>
    <property type="evidence" value="ECO:0007669"/>
    <property type="project" value="InterPro"/>
</dbReference>
<reference evidence="6 7" key="1">
    <citation type="submission" date="2014-03" db="EMBL/GenBank/DDBJ databases">
        <title>Draft Genome of Photorhabdus temperata Meg1.</title>
        <authorList>
            <person name="Hurst S.G.IV."/>
            <person name="Morris K."/>
            <person name="Thomas K."/>
            <person name="Tisa L.S."/>
        </authorList>
    </citation>
    <scope>NUCLEOTIDE SEQUENCE [LARGE SCALE GENOMIC DNA]</scope>
    <source>
        <strain evidence="6 7">Meg1</strain>
    </source>
</reference>
<dbReference type="AlphaFoldDB" id="A0A081RUE0"/>
<protein>
    <submittedName>
        <fullName evidence="6">PLP-dependent enzyme, histidinol-phosphate/aromatic aminotransferase or cobyric acid decarboxylase</fullName>
        <ecNumber evidence="6">2.6.1.9</ecNumber>
    </submittedName>
</protein>
<organism evidence="6 7">
    <name type="scientific">Photorhabdus temperata subsp. temperata Meg1</name>
    <dbReference type="NCBI Taxonomy" id="1393735"/>
    <lineage>
        <taxon>Bacteria</taxon>
        <taxon>Pseudomonadati</taxon>
        <taxon>Pseudomonadota</taxon>
        <taxon>Gammaproteobacteria</taxon>
        <taxon>Enterobacterales</taxon>
        <taxon>Morganellaceae</taxon>
        <taxon>Photorhabdus</taxon>
    </lineage>
</organism>
<dbReference type="InterPro" id="IPR004839">
    <property type="entry name" value="Aminotransferase_I/II_large"/>
</dbReference>
<evidence type="ECO:0000313" key="7">
    <source>
        <dbReference type="Proteomes" id="UP000028002"/>
    </source>
</evidence>
<dbReference type="Gene3D" id="3.90.1150.10">
    <property type="entry name" value="Aspartate Aminotransferase, domain 1"/>
    <property type="match status" value="1"/>
</dbReference>
<evidence type="ECO:0000259" key="5">
    <source>
        <dbReference type="Pfam" id="PF00155"/>
    </source>
</evidence>
<dbReference type="PANTHER" id="PTHR43643">
    <property type="entry name" value="HISTIDINOL-PHOSPHATE AMINOTRANSFERASE 2"/>
    <property type="match status" value="1"/>
</dbReference>
<dbReference type="SUPFAM" id="SSF53383">
    <property type="entry name" value="PLP-dependent transferases"/>
    <property type="match status" value="1"/>
</dbReference>
<dbReference type="Proteomes" id="UP000028002">
    <property type="component" value="Unassembled WGS sequence"/>
</dbReference>
<evidence type="ECO:0000256" key="4">
    <source>
        <dbReference type="ARBA" id="ARBA00022898"/>
    </source>
</evidence>
<keyword evidence="4" id="KW-0663">Pyridoxal phosphate</keyword>
<evidence type="ECO:0000313" key="6">
    <source>
        <dbReference type="EMBL" id="KER02293.1"/>
    </source>
</evidence>
<dbReference type="InterPro" id="IPR015422">
    <property type="entry name" value="PyrdxlP-dep_Trfase_small"/>
</dbReference>
<dbReference type="PATRIC" id="fig|1393735.3.peg.3165"/>
<accession>A0A081RUE0</accession>
<keyword evidence="2 6" id="KW-0032">Aminotransferase</keyword>
<dbReference type="CDD" id="cd00609">
    <property type="entry name" value="AAT_like"/>
    <property type="match status" value="1"/>
</dbReference>
<dbReference type="InterPro" id="IPR050106">
    <property type="entry name" value="HistidinolP_aminotransfase"/>
</dbReference>
<dbReference type="InterPro" id="IPR015424">
    <property type="entry name" value="PyrdxlP-dep_Trfase"/>
</dbReference>
<comment type="similarity">
    <text evidence="1">Belongs to the class-II pyridoxal-phosphate-dependent aminotransferase family. Histidinol-phosphate aminotransferase subfamily.</text>
</comment>
<evidence type="ECO:0000256" key="3">
    <source>
        <dbReference type="ARBA" id="ARBA00022679"/>
    </source>
</evidence>
<dbReference type="EMBL" id="JGVH01000052">
    <property type="protein sequence ID" value="KER02293.1"/>
    <property type="molecule type" value="Genomic_DNA"/>
</dbReference>
<evidence type="ECO:0000256" key="2">
    <source>
        <dbReference type="ARBA" id="ARBA00022576"/>
    </source>
</evidence>
<dbReference type="Pfam" id="PF00155">
    <property type="entry name" value="Aminotran_1_2"/>
    <property type="match status" value="1"/>
</dbReference>
<feature type="domain" description="Aminotransferase class I/classII large" evidence="5">
    <location>
        <begin position="42"/>
        <end position="338"/>
    </location>
</feature>
<dbReference type="PANTHER" id="PTHR43643:SF3">
    <property type="entry name" value="HISTIDINOL-PHOSPHATE AMINOTRANSFERASE"/>
    <property type="match status" value="1"/>
</dbReference>
<sequence>MYNEIPDFKINPVNKNLSLMEFPYQIKLDSKLYSDNLKEININRYPIFDTNIIKEKLCEINGVSYDRNILLGNGLLELIQTILLSFSTKKTNLLIPDPSFFMFTRLANICRVDVHKIPLNNDFGLDVQAFIYASQKYENSLIIIDNPNNPTGVLFGVDEIRCIVENCKCPVIIDEAYVAYSTQGSNILNLTSEYDNLIVLRGFSKIGFAGLRFGYIFSNQDLISYINKFSLIYSLCDIKMNLVLNIINEGKINIANILNIKKYRDIMINKISKLNNITVSRSQANFIFFSGSVDNINLFKNTVIKNGIKISTFPLGYSKITDNSVRLSVGDKLTNDIILNLILDSFY</sequence>
<comment type="caution">
    <text evidence="6">The sequence shown here is derived from an EMBL/GenBank/DDBJ whole genome shotgun (WGS) entry which is preliminary data.</text>
</comment>
<dbReference type="InterPro" id="IPR015421">
    <property type="entry name" value="PyrdxlP-dep_Trfase_major"/>
</dbReference>